<protein>
    <submittedName>
        <fullName evidence="1">Uncharacterized protein</fullName>
    </submittedName>
</protein>
<dbReference type="EMBL" id="BGZK01000677">
    <property type="protein sequence ID" value="GBP55736.1"/>
    <property type="molecule type" value="Genomic_DNA"/>
</dbReference>
<keyword evidence="2" id="KW-1185">Reference proteome</keyword>
<name>A0A4C1WW38_EUMVA</name>
<organism evidence="1 2">
    <name type="scientific">Eumeta variegata</name>
    <name type="common">Bagworm moth</name>
    <name type="synonym">Eumeta japonica</name>
    <dbReference type="NCBI Taxonomy" id="151549"/>
    <lineage>
        <taxon>Eukaryota</taxon>
        <taxon>Metazoa</taxon>
        <taxon>Ecdysozoa</taxon>
        <taxon>Arthropoda</taxon>
        <taxon>Hexapoda</taxon>
        <taxon>Insecta</taxon>
        <taxon>Pterygota</taxon>
        <taxon>Neoptera</taxon>
        <taxon>Endopterygota</taxon>
        <taxon>Lepidoptera</taxon>
        <taxon>Glossata</taxon>
        <taxon>Ditrysia</taxon>
        <taxon>Tineoidea</taxon>
        <taxon>Psychidae</taxon>
        <taxon>Oiketicinae</taxon>
        <taxon>Eumeta</taxon>
    </lineage>
</organism>
<gene>
    <name evidence="1" type="ORF">EVAR_23545_1</name>
</gene>
<evidence type="ECO:0000313" key="1">
    <source>
        <dbReference type="EMBL" id="GBP55736.1"/>
    </source>
</evidence>
<dbReference type="Proteomes" id="UP000299102">
    <property type="component" value="Unassembled WGS sequence"/>
</dbReference>
<evidence type="ECO:0000313" key="2">
    <source>
        <dbReference type="Proteomes" id="UP000299102"/>
    </source>
</evidence>
<reference evidence="1 2" key="1">
    <citation type="journal article" date="2019" name="Commun. Biol.">
        <title>The bagworm genome reveals a unique fibroin gene that provides high tensile strength.</title>
        <authorList>
            <person name="Kono N."/>
            <person name="Nakamura H."/>
            <person name="Ohtoshi R."/>
            <person name="Tomita M."/>
            <person name="Numata K."/>
            <person name="Arakawa K."/>
        </authorList>
    </citation>
    <scope>NUCLEOTIDE SEQUENCE [LARGE SCALE GENOMIC DNA]</scope>
</reference>
<accession>A0A4C1WW38</accession>
<comment type="caution">
    <text evidence="1">The sequence shown here is derived from an EMBL/GenBank/DDBJ whole genome shotgun (WGS) entry which is preliminary data.</text>
</comment>
<proteinExistence type="predicted"/>
<sequence length="105" mass="11540">MIWVGSGEINTVGEEEEVDLRIKLKGILMPPGPQAYPAPFSSLRKQPVEIDSQKLGRPSLEGWPSFCEGSRPRKEEAILPAKESPGLGTCLRNVDRVFLGHISTI</sequence>
<dbReference type="AlphaFoldDB" id="A0A4C1WW38"/>